<accession>A0A1J7I979</accession>
<feature type="region of interest" description="Disordered" evidence="1">
    <location>
        <begin position="1"/>
        <end position="65"/>
    </location>
</feature>
<sequence length="65" mass="7443">MEGLKRQVVEVETQAASTRMIEATPPPKVESDEDYDFGRIDSDKEDGDQKKGEFTTERRKTIPKK</sequence>
<organism evidence="2 3">
    <name type="scientific">Coniochaeta ligniaria NRRL 30616</name>
    <dbReference type="NCBI Taxonomy" id="1408157"/>
    <lineage>
        <taxon>Eukaryota</taxon>
        <taxon>Fungi</taxon>
        <taxon>Dikarya</taxon>
        <taxon>Ascomycota</taxon>
        <taxon>Pezizomycotina</taxon>
        <taxon>Sordariomycetes</taxon>
        <taxon>Sordariomycetidae</taxon>
        <taxon>Coniochaetales</taxon>
        <taxon>Coniochaetaceae</taxon>
        <taxon>Coniochaeta</taxon>
    </lineage>
</organism>
<keyword evidence="3" id="KW-1185">Reference proteome</keyword>
<gene>
    <name evidence="2" type="ORF">CONLIGDRAFT_685825</name>
</gene>
<evidence type="ECO:0000256" key="1">
    <source>
        <dbReference type="SAM" id="MobiDB-lite"/>
    </source>
</evidence>
<proteinExistence type="predicted"/>
<evidence type="ECO:0000313" key="2">
    <source>
        <dbReference type="EMBL" id="OIW24199.1"/>
    </source>
</evidence>
<dbReference type="InParanoid" id="A0A1J7I979"/>
<dbReference type="EMBL" id="KV875104">
    <property type="protein sequence ID" value="OIW24199.1"/>
    <property type="molecule type" value="Genomic_DNA"/>
</dbReference>
<reference evidence="2 3" key="1">
    <citation type="submission" date="2016-10" db="EMBL/GenBank/DDBJ databases">
        <title>Draft genome sequence of Coniochaeta ligniaria NRRL30616, a lignocellulolytic fungus for bioabatement of inhibitors in plant biomass hydrolysates.</title>
        <authorList>
            <consortium name="DOE Joint Genome Institute"/>
            <person name="Jimenez D.J."/>
            <person name="Hector R.E."/>
            <person name="Riley R."/>
            <person name="Sun H."/>
            <person name="Grigoriev I.V."/>
            <person name="Van Elsas J.D."/>
            <person name="Nichols N.N."/>
        </authorList>
    </citation>
    <scope>NUCLEOTIDE SEQUENCE [LARGE SCALE GENOMIC DNA]</scope>
    <source>
        <strain evidence="2 3">NRRL 30616</strain>
    </source>
</reference>
<protein>
    <submittedName>
        <fullName evidence="2">Uncharacterized protein</fullName>
    </submittedName>
</protein>
<feature type="compositionally biased region" description="Basic and acidic residues" evidence="1">
    <location>
        <begin position="36"/>
        <end position="65"/>
    </location>
</feature>
<name>A0A1J7I979_9PEZI</name>
<dbReference type="Proteomes" id="UP000182658">
    <property type="component" value="Unassembled WGS sequence"/>
</dbReference>
<evidence type="ECO:0000313" key="3">
    <source>
        <dbReference type="Proteomes" id="UP000182658"/>
    </source>
</evidence>
<dbReference type="AlphaFoldDB" id="A0A1J7I979"/>